<dbReference type="InterPro" id="IPR053139">
    <property type="entry name" value="Surface_bspA-like"/>
</dbReference>
<evidence type="ECO:0000313" key="2">
    <source>
        <dbReference type="Proteomes" id="UP000014680"/>
    </source>
</evidence>
<proteinExistence type="predicted"/>
<name>A0A0A1UBA0_ENTIV</name>
<dbReference type="InterPro" id="IPR032675">
    <property type="entry name" value="LRR_dom_sf"/>
</dbReference>
<keyword evidence="2" id="KW-1185">Reference proteome</keyword>
<gene>
    <name evidence="1" type="ORF">EIN_444300</name>
</gene>
<dbReference type="PANTHER" id="PTHR45661:SF3">
    <property type="entry name" value="IG-LIKE DOMAIN-CONTAINING PROTEIN"/>
    <property type="match status" value="1"/>
</dbReference>
<organism evidence="1 2">
    <name type="scientific">Entamoeba invadens IP1</name>
    <dbReference type="NCBI Taxonomy" id="370355"/>
    <lineage>
        <taxon>Eukaryota</taxon>
        <taxon>Amoebozoa</taxon>
        <taxon>Evosea</taxon>
        <taxon>Archamoebae</taxon>
        <taxon>Mastigamoebida</taxon>
        <taxon>Entamoebidae</taxon>
        <taxon>Entamoeba</taxon>
    </lineage>
</organism>
<dbReference type="KEGG" id="eiv:EIN_444300"/>
<reference evidence="1 2" key="1">
    <citation type="submission" date="2012-10" db="EMBL/GenBank/DDBJ databases">
        <authorList>
            <person name="Zafar N."/>
            <person name="Inman J."/>
            <person name="Hall N."/>
            <person name="Lorenzi H."/>
            <person name="Caler E."/>
        </authorList>
    </citation>
    <scope>NUCLEOTIDE SEQUENCE [LARGE SCALE GENOMIC DNA]</scope>
    <source>
        <strain evidence="1 2">IP1</strain>
    </source>
</reference>
<dbReference type="Gene3D" id="3.80.10.10">
    <property type="entry name" value="Ribonuclease Inhibitor"/>
    <property type="match status" value="1"/>
</dbReference>
<dbReference type="Proteomes" id="UP000014680">
    <property type="component" value="Unassembled WGS sequence"/>
</dbReference>
<evidence type="ECO:0000313" key="1">
    <source>
        <dbReference type="EMBL" id="ELP92390.1"/>
    </source>
</evidence>
<dbReference type="GeneID" id="14891373"/>
<accession>A0A0A1UBA0</accession>
<dbReference type="SUPFAM" id="SSF52058">
    <property type="entry name" value="L domain-like"/>
    <property type="match status" value="1"/>
</dbReference>
<dbReference type="EMBL" id="KB206373">
    <property type="protein sequence ID" value="ELP92390.1"/>
    <property type="molecule type" value="Genomic_DNA"/>
</dbReference>
<protein>
    <recommendedName>
        <fullName evidence="3">Leucine rich repeat containing protein BspA family protein</fullName>
    </recommendedName>
</protein>
<dbReference type="AlphaFoldDB" id="A0A0A1UBA0"/>
<sequence length="279" mass="31471">MIVSKYFDDIGDFINLELVCKKLRDNMGKFHYNLISLNFKTLRYFPKIETLHLCDVKDENFGNGFMINTEKNEEKNCFKGKVLLYYFETLSLKIEKFGNNIPRNVTSIGNRCYCGCITLSSINIPSNVTSIGKKCFYNCFNLSSVTIPSSVVSFCNSCFYDCFSLTSITIPSSIISLNNKCFWGCCGLLSVTIPSNVKSIGFQCFHKCESLSSVTIPSSVVSIGDDCFGGCSNLSSVSTIECYINWKIFAVVVKKWLGEYFQKPFQRNCFSCINVNSLF</sequence>
<dbReference type="Pfam" id="PF13306">
    <property type="entry name" value="LRR_5"/>
    <property type="match status" value="1"/>
</dbReference>
<dbReference type="PANTHER" id="PTHR45661">
    <property type="entry name" value="SURFACE ANTIGEN"/>
    <property type="match status" value="1"/>
</dbReference>
<dbReference type="RefSeq" id="XP_004259161.1">
    <property type="nucleotide sequence ID" value="XM_004259113.1"/>
</dbReference>
<dbReference type="VEuPathDB" id="AmoebaDB:EIN_444300"/>
<dbReference type="InterPro" id="IPR026906">
    <property type="entry name" value="LRR_5"/>
</dbReference>
<evidence type="ECO:0008006" key="3">
    <source>
        <dbReference type="Google" id="ProtNLM"/>
    </source>
</evidence>